<protein>
    <submittedName>
        <fullName evidence="1">Uncharacterized protein</fullName>
    </submittedName>
</protein>
<gene>
    <name evidence="1" type="ORF">SAMN02745150_00558</name>
</gene>
<accession>A0A1I1DPE0</accession>
<organism evidence="1 2">
    <name type="scientific">Brevinema andersonii</name>
    <dbReference type="NCBI Taxonomy" id="34097"/>
    <lineage>
        <taxon>Bacteria</taxon>
        <taxon>Pseudomonadati</taxon>
        <taxon>Spirochaetota</taxon>
        <taxon>Spirochaetia</taxon>
        <taxon>Brevinematales</taxon>
        <taxon>Brevinemataceae</taxon>
        <taxon>Brevinema</taxon>
    </lineage>
</organism>
<keyword evidence="2" id="KW-1185">Reference proteome</keyword>
<dbReference type="AlphaFoldDB" id="A0A1I1DPE0"/>
<reference evidence="2" key="1">
    <citation type="submission" date="2016-10" db="EMBL/GenBank/DDBJ databases">
        <authorList>
            <person name="Varghese N."/>
            <person name="Submissions S."/>
        </authorList>
    </citation>
    <scope>NUCLEOTIDE SEQUENCE [LARGE SCALE GENOMIC DNA]</scope>
    <source>
        <strain evidence="2">ATCC 43811</strain>
    </source>
</reference>
<proteinExistence type="predicted"/>
<dbReference type="EMBL" id="FOKY01000002">
    <property type="protein sequence ID" value="SFB74560.1"/>
    <property type="molecule type" value="Genomic_DNA"/>
</dbReference>
<evidence type="ECO:0000313" key="2">
    <source>
        <dbReference type="Proteomes" id="UP000240042"/>
    </source>
</evidence>
<sequence>MILLLALSRDLNTQTFVNASTLNSVNISDSMLQDIGSISKVWKTFLDRLYVFDKNNTIQYTFDIKERVLTKKVISSGTPEADIYYRIKIY</sequence>
<dbReference type="Proteomes" id="UP000240042">
    <property type="component" value="Unassembled WGS sequence"/>
</dbReference>
<dbReference type="STRING" id="34097.SAMN02745150_00558"/>
<name>A0A1I1DPE0_BREAD</name>
<evidence type="ECO:0000313" key="1">
    <source>
        <dbReference type="EMBL" id="SFB74560.1"/>
    </source>
</evidence>